<feature type="compositionally biased region" description="Polar residues" evidence="1">
    <location>
        <begin position="147"/>
        <end position="160"/>
    </location>
</feature>
<reference evidence="2" key="1">
    <citation type="submission" date="2022-07" db="EMBL/GenBank/DDBJ databases">
        <title>Phylogenomic reconstructions and comparative analyses of Kickxellomycotina fungi.</title>
        <authorList>
            <person name="Reynolds N.K."/>
            <person name="Stajich J.E."/>
            <person name="Barry K."/>
            <person name="Grigoriev I.V."/>
            <person name="Crous P."/>
            <person name="Smith M.E."/>
        </authorList>
    </citation>
    <scope>NUCLEOTIDE SEQUENCE</scope>
    <source>
        <strain evidence="2">BCRC 34297</strain>
    </source>
</reference>
<protein>
    <recommendedName>
        <fullName evidence="4">Mus7/MMS22 family-domain-containing protein</fullName>
    </recommendedName>
</protein>
<feature type="region of interest" description="Disordered" evidence="1">
    <location>
        <begin position="810"/>
        <end position="891"/>
    </location>
</feature>
<feature type="compositionally biased region" description="Polar residues" evidence="1">
    <location>
        <begin position="850"/>
        <end position="859"/>
    </location>
</feature>
<proteinExistence type="predicted"/>
<dbReference type="OrthoDB" id="5541472at2759"/>
<evidence type="ECO:0000313" key="2">
    <source>
        <dbReference type="EMBL" id="KAJ2754781.1"/>
    </source>
</evidence>
<accession>A0A9W8H083</accession>
<gene>
    <name evidence="2" type="ORF">GGI19_002164</name>
</gene>
<feature type="region of interest" description="Disordered" evidence="1">
    <location>
        <begin position="1"/>
        <end position="32"/>
    </location>
</feature>
<feature type="region of interest" description="Disordered" evidence="1">
    <location>
        <begin position="513"/>
        <end position="539"/>
    </location>
</feature>
<feature type="region of interest" description="Disordered" evidence="1">
    <location>
        <begin position="962"/>
        <end position="985"/>
    </location>
</feature>
<evidence type="ECO:0000313" key="3">
    <source>
        <dbReference type="Proteomes" id="UP001140011"/>
    </source>
</evidence>
<feature type="region of interest" description="Disordered" evidence="1">
    <location>
        <begin position="292"/>
        <end position="330"/>
    </location>
</feature>
<dbReference type="Proteomes" id="UP001140011">
    <property type="component" value="Unassembled WGS sequence"/>
</dbReference>
<comment type="caution">
    <text evidence="2">The sequence shown here is derived from an EMBL/GenBank/DDBJ whole genome shotgun (WGS) entry which is preliminary data.</text>
</comment>
<evidence type="ECO:0008006" key="4">
    <source>
        <dbReference type="Google" id="ProtNLM"/>
    </source>
</evidence>
<feature type="region of interest" description="Disordered" evidence="1">
    <location>
        <begin position="131"/>
        <end position="160"/>
    </location>
</feature>
<feature type="compositionally biased region" description="Polar residues" evidence="1">
    <location>
        <begin position="13"/>
        <end position="32"/>
    </location>
</feature>
<feature type="region of interest" description="Disordered" evidence="1">
    <location>
        <begin position="724"/>
        <end position="795"/>
    </location>
</feature>
<feature type="region of interest" description="Disordered" evidence="1">
    <location>
        <begin position="230"/>
        <end position="249"/>
    </location>
</feature>
<name>A0A9W8H083_9FUNG</name>
<feature type="region of interest" description="Disordered" evidence="1">
    <location>
        <begin position="922"/>
        <end position="941"/>
    </location>
</feature>
<evidence type="ECO:0000256" key="1">
    <source>
        <dbReference type="SAM" id="MobiDB-lite"/>
    </source>
</evidence>
<organism evidence="2 3">
    <name type="scientific">Coemansia pectinata</name>
    <dbReference type="NCBI Taxonomy" id="1052879"/>
    <lineage>
        <taxon>Eukaryota</taxon>
        <taxon>Fungi</taxon>
        <taxon>Fungi incertae sedis</taxon>
        <taxon>Zoopagomycota</taxon>
        <taxon>Kickxellomycotina</taxon>
        <taxon>Kickxellomycetes</taxon>
        <taxon>Kickxellales</taxon>
        <taxon>Kickxellaceae</taxon>
        <taxon>Coemansia</taxon>
    </lineage>
</organism>
<feature type="compositionally biased region" description="Low complexity" evidence="1">
    <location>
        <begin position="924"/>
        <end position="941"/>
    </location>
</feature>
<dbReference type="EMBL" id="JANBUH010000096">
    <property type="protein sequence ID" value="KAJ2754781.1"/>
    <property type="molecule type" value="Genomic_DNA"/>
</dbReference>
<keyword evidence="3" id="KW-1185">Reference proteome</keyword>
<feature type="compositionally biased region" description="Polar residues" evidence="1">
    <location>
        <begin position="412"/>
        <end position="425"/>
    </location>
</feature>
<feature type="region of interest" description="Disordered" evidence="1">
    <location>
        <begin position="393"/>
        <end position="452"/>
    </location>
</feature>
<sequence length="2107" mass="230347">MSHLPTLPVAPSGSCSLAESQPAASSTHSPTIHQCTTTNSTLLLGACGSSSEGSDSELLNTSQIVKTSEIVRQHLERGHYQNGDTGASSDEDALVTDVSMSSTMSPRTIGDETGVRQQSFGGSILRWDPSFLKGGASKPNQRRLVSPRSSTSAPASNNTVGGVPHAELACDEELRAILAETDPHYYPLRKRSEKNMHPYTKLVWTNPEDLHVSGGKRRDLSILEEPSISGTRRTNTVHDSLRVDPDNSEDDEYIPGMLEEAGNDTQSIDPEVDAGSLFPLVEHRQGLTYRHLAVRRRQQLGRPPRKRPRRDNLASGASSLSHHNRHRLDDDCHLPSISSILGLRLGDGCGESSDDAAGDIGDPFGVPPFGDIHGKVLSAANYAARHVRLANEGDQARNDMGAPHSRRLEPLSNASVGQQLSQSPEPYSGDAEASSPNSTTTPKRQRQRRLLPRSLYDLADVGATELPAEALPTSRARKLSKLSRNQIRGILPFSFMRDLSRDKNQAIQEEVDRWAHSGSRGPSKRRILPSSPSEVGSERANDQAMFNSGDDYAHVANDVSEMFSDLAIPSPRVDSTATATTHRSLFSFNFIDIYEWQYPPLAPVGSVDRAPDFLRVAAREARRQGVRAKSAPDDPSKKVISIHPRRIAEFGMEDIVQSILLSWNLGMIDLRRVYFSNEYDDSDNDLEEHSMAMEHFGNDWSVDEFSIADASKFQSASIVLSDDDSEAAEDNTVSMMSLGRDRSGSSYSRRPRETGSRVKRRVNLFGTSTGLTRSRKSSKRAPIYSQRSVGRAQPVAHKLTSVMDEFAALDSDSDASQRGGGDDDVGSRSEKHRRSSALDKGRQRFIRQFQRLSSANKGYSSRHGISPRTSKGNNRHASLHSVDDNQPQGTSRTEFLFDDEQVRPVGQWQQSSPKRLQTKLLAGKPASRPSPAPVAASKAASSKLDTVASRIGKQQLKIVANPRSVTTQRRSRKSAPVRNLQPTAVPTRVHMRLAANSSTRTTIETNQAARYTQESDGMSAEELLTSGLPATLVDSHGGIFDLTSGARFDNGMWISQGGICRVQHMFYRTYRLGVSGQDLATDMPHAVDGGQDGAYQYLDILRIDISATPAEFIQAYSTLFILWYEILSANTETCQTGGIGDTAISVFRWTEYSQHYIASKAGSKAGLSQLAPRLAYCARDSLARLSQLAGKGKFDIELATSIALSFSVSMLQLALVFGRIISAQGSLGPRAVGEEDELDSQWSVDRFKTEIDDCLKVAVRLLILDNSTHHQKTQRLGPMEQIWAALIHLFPGNLSGPPVSDASTEGWSAMDVVPIAGVWSAVLQACTSSTKSDRQLATSLWSAVVYLLPLTRLNSEGIAAPHSNRLCHKALLQLVEVAAEKQLIGVERDNGDGQAARLRSSEELGIRQTYFRIHCVVVGEGVGIGPSSPLYMTLYRYLESRRFCSLSIEPPPSLPRFFTRYNGVVDRASEPSDTCTMLWLKALDKSLGEWIVQLKVAPAASKEHRRTLRDVRSTVSKLLPTVILTFDRSTVGSHLSTLANYYSVFIFFLHAIPSDVVRSVRLYTQLQSMLRFKESSNLTARRVYFEAWSAAATIIALNLKRALEECGSSATRIVELLVAFDTTVTDAVIPADVKDYYSALKMAISGWSESLSVVVAECAASSQQPVGGDMAPAAALWGLADSAMMYLTRVLTSAAIAEHTPTVLLLVLAALKSPPVLRLATGSEAIAHPGMHITLLKRLMAVLGAWQRAVTATVRTDTGVGGANSTSNGAEMVVAVIDNNNGGCGEDSQMDFAMFDSIDLMDIAAEAAELERRAPFAVIDAAILQVIHEQYIPGLRQHIAQKFSSLSTRTMAEPSGQRHHLRALELTVGILVQMVSACVDAGLRTWESFLDEYGRDTLYLIPDSYGRRLVLVQFAVAAIDVTRKKGQQLERLDVLLKDVWFASVCDLRLIVYVEQLAAQLAWADEKAVALAVFAGALPVLQRLRLVGQDQGTLRDSAMDRDATDITQDRHQNAAPLAVSLIGRVLKNMAADTGRGTGMHQQVFASWVARLLSTQQEVQAESRRRMHGVNDTRKLVDAMAERVAALVRDSCTDLALPPNLVLPKVSAI</sequence>
<feature type="compositionally biased region" description="Basic residues" evidence="1">
    <location>
        <begin position="292"/>
        <end position="309"/>
    </location>
</feature>